<dbReference type="PANTHER" id="PTHR13504:SF38">
    <property type="entry name" value="FIDO DOMAIN-CONTAINING PROTEIN"/>
    <property type="match status" value="1"/>
</dbReference>
<accession>A0ABY4ISD7</accession>
<protein>
    <submittedName>
        <fullName evidence="3">Fic family protein</fullName>
    </submittedName>
</protein>
<dbReference type="Proteomes" id="UP000831963">
    <property type="component" value="Chromosome"/>
</dbReference>
<name>A0ABY4ISD7_9MICO</name>
<feature type="domain" description="Fido" evidence="2">
    <location>
        <begin position="124"/>
        <end position="282"/>
    </location>
</feature>
<dbReference type="Pfam" id="PF02661">
    <property type="entry name" value="Fic"/>
    <property type="match status" value="1"/>
</dbReference>
<proteinExistence type="predicted"/>
<dbReference type="InterPro" id="IPR003812">
    <property type="entry name" value="Fido"/>
</dbReference>
<feature type="transmembrane region" description="Helical" evidence="1">
    <location>
        <begin position="228"/>
        <end position="249"/>
    </location>
</feature>
<evidence type="ECO:0000313" key="4">
    <source>
        <dbReference type="Proteomes" id="UP000831963"/>
    </source>
</evidence>
<keyword evidence="4" id="KW-1185">Reference proteome</keyword>
<evidence type="ECO:0000313" key="3">
    <source>
        <dbReference type="EMBL" id="UPL15694.1"/>
    </source>
</evidence>
<sequence>MTSDARLYESSHPWITFDFPTSTLSEIVWAHLGESFSKCQHLIGAPLQPGVALELARVYMRRGALASAAIEGNTLSEEEVNDILDNNKRLPESQQYLEQEVRNVLDALTSVRREVWESDGAFRISAEWILGKHSELMANLDVAEHVNPGSYRDIPIVVGNYRGAPAEDVPLLMDKLCTWVNTILDEAAEKRDSAPDQAFFLVFFAATLSHLYLAWIHPFGDGNGRTARLIECAILAHCGLVPYVSTNLLSDYYNRTRGRYYEKLDAASKRRDVAGFVAYSALGFRDQLREQIRTVQAHQRVVAWVNYVHERFQMEPSTDTARRRRAVVLAMPDGVELTRKQIRYLNPFVSEMYDGTSDRLFRRDMGKLIELELVDEVTPGRYESGIWRMDAFTPRPEYGVFAPVLERVSAD</sequence>
<feature type="transmembrane region" description="Helical" evidence="1">
    <location>
        <begin position="198"/>
        <end position="216"/>
    </location>
</feature>
<dbReference type="EMBL" id="CP078077">
    <property type="protein sequence ID" value="UPL15694.1"/>
    <property type="molecule type" value="Genomic_DNA"/>
</dbReference>
<dbReference type="SUPFAM" id="SSF140931">
    <property type="entry name" value="Fic-like"/>
    <property type="match status" value="1"/>
</dbReference>
<dbReference type="RefSeq" id="WP_247956213.1">
    <property type="nucleotide sequence ID" value="NZ_CP078077.1"/>
</dbReference>
<dbReference type="PROSITE" id="PS51459">
    <property type="entry name" value="FIDO"/>
    <property type="match status" value="1"/>
</dbReference>
<dbReference type="InterPro" id="IPR036597">
    <property type="entry name" value="Fido-like_dom_sf"/>
</dbReference>
<keyword evidence="1" id="KW-0812">Transmembrane</keyword>
<evidence type="ECO:0000256" key="1">
    <source>
        <dbReference type="SAM" id="Phobius"/>
    </source>
</evidence>
<organism evidence="3 4">
    <name type="scientific">Microbacterium galbinum</name>
    <dbReference type="NCBI Taxonomy" id="2851646"/>
    <lineage>
        <taxon>Bacteria</taxon>
        <taxon>Bacillati</taxon>
        <taxon>Actinomycetota</taxon>
        <taxon>Actinomycetes</taxon>
        <taxon>Micrococcales</taxon>
        <taxon>Microbacteriaceae</taxon>
        <taxon>Microbacterium</taxon>
    </lineage>
</organism>
<dbReference type="PANTHER" id="PTHR13504">
    <property type="entry name" value="FIDO DOMAIN-CONTAINING PROTEIN DDB_G0283145"/>
    <property type="match status" value="1"/>
</dbReference>
<keyword evidence="1" id="KW-0472">Membrane</keyword>
<evidence type="ECO:0000259" key="2">
    <source>
        <dbReference type="PROSITE" id="PS51459"/>
    </source>
</evidence>
<gene>
    <name evidence="3" type="ORF">KV396_14930</name>
</gene>
<keyword evidence="1" id="KW-1133">Transmembrane helix</keyword>
<dbReference type="InterPro" id="IPR040198">
    <property type="entry name" value="Fido_containing"/>
</dbReference>
<reference evidence="3 4" key="1">
    <citation type="submission" date="2021-06" db="EMBL/GenBank/DDBJ databases">
        <title>Genome-based taxonomic framework of Microbacterium strains isolated from marine environment, the description of four new species and reclassification of four preexisting species.</title>
        <authorList>
            <person name="Lee S.D."/>
            <person name="Kim S.-M."/>
            <person name="Byeon Y.-S."/>
            <person name="Yang H.L."/>
            <person name="Kim I.S."/>
        </authorList>
    </citation>
    <scope>NUCLEOTIDE SEQUENCE [LARGE SCALE GENOMIC DNA]</scope>
    <source>
        <strain evidence="3 4">SSW1-36</strain>
    </source>
</reference>
<dbReference type="Gene3D" id="1.10.3290.10">
    <property type="entry name" value="Fido-like domain"/>
    <property type="match status" value="1"/>
</dbReference>